<evidence type="ECO:0000313" key="2">
    <source>
        <dbReference type="Proteomes" id="UP000823773"/>
    </source>
</evidence>
<proteinExistence type="predicted"/>
<name>A0ACC5SRY5_ENSAD</name>
<keyword evidence="2" id="KW-1185">Reference proteome</keyword>
<protein>
    <submittedName>
        <fullName evidence="1">Uncharacterized protein</fullName>
    </submittedName>
</protein>
<dbReference type="Proteomes" id="UP000823773">
    <property type="component" value="Unassembled WGS sequence"/>
</dbReference>
<gene>
    <name evidence="1" type="ORF">J2Z19_001247</name>
</gene>
<organism evidence="1 2">
    <name type="scientific">Ensifer adhaerens</name>
    <name type="common">Sinorhizobium morelense</name>
    <dbReference type="NCBI Taxonomy" id="106592"/>
    <lineage>
        <taxon>Bacteria</taxon>
        <taxon>Pseudomonadati</taxon>
        <taxon>Pseudomonadota</taxon>
        <taxon>Alphaproteobacteria</taxon>
        <taxon>Hyphomicrobiales</taxon>
        <taxon>Rhizobiaceae</taxon>
        <taxon>Sinorhizobium/Ensifer group</taxon>
        <taxon>Ensifer</taxon>
    </lineage>
</organism>
<dbReference type="EMBL" id="JAGGJR010000002">
    <property type="protein sequence ID" value="MBP1871535.1"/>
    <property type="molecule type" value="Genomic_DNA"/>
</dbReference>
<evidence type="ECO:0000313" key="1">
    <source>
        <dbReference type="EMBL" id="MBP1871535.1"/>
    </source>
</evidence>
<accession>A0ACC5SRY5</accession>
<sequence>MRHPVRKFTHPNELSAATKGGVVLPAAGEKQCIATGNRPASGPV</sequence>
<comment type="caution">
    <text evidence="1">The sequence shown here is derived from an EMBL/GenBank/DDBJ whole genome shotgun (WGS) entry which is preliminary data.</text>
</comment>
<reference evidence="1" key="1">
    <citation type="submission" date="2021-03" db="EMBL/GenBank/DDBJ databases">
        <title>Genomic Encyclopedia of Type Strains, Phase IV (KMG-IV): sequencing the most valuable type-strain genomes for metagenomic binning, comparative biology and taxonomic classification.</title>
        <authorList>
            <person name="Goeker M."/>
        </authorList>
    </citation>
    <scope>NUCLEOTIDE SEQUENCE</scope>
    <source>
        <strain evidence="1">DSM 18131</strain>
    </source>
</reference>